<sequence>MKTQTVALWTAGAIAALGLGYIIYFDHQRRSDPQFRKKLKKARKEAAKVAKQQTETSKVDTVKLIESVIIAAAQEEYPSSPEEREKYFMAQVSAGETLCAQGEAYYNDAVLPFYKALKVYPAPMELLMIYQKTIPEAVLQIIVNIVSIEQQAAEAAGGDAAAQQTEQTGTAAESEEIPIDN</sequence>
<protein>
    <recommendedName>
        <fullName evidence="11">Mitochondrial import receptor subunit TOM20</fullName>
    </recommendedName>
    <alternativeName>
        <fullName evidence="10">Mitochondrial 20 kDa outer membrane protein</fullName>
    </alternativeName>
    <alternativeName>
        <fullName evidence="12">Mitochondrial import receptor subunit tom20</fullName>
    </alternativeName>
    <alternativeName>
        <fullName evidence="13">Translocase of outer membrane 20 kDa subunit</fullName>
    </alternativeName>
</protein>
<dbReference type="SUPFAM" id="SSF47157">
    <property type="entry name" value="Mitochondrial import receptor subunit Tom20"/>
    <property type="match status" value="1"/>
</dbReference>
<evidence type="ECO:0000256" key="4">
    <source>
        <dbReference type="ARBA" id="ARBA00022692"/>
    </source>
</evidence>
<comment type="subcellular location">
    <subcellularLocation>
        <location evidence="1">Mitochondrion outer membrane</location>
        <topology evidence="1">Single-pass membrane protein</topology>
    </subcellularLocation>
</comment>
<evidence type="ECO:0000256" key="11">
    <source>
        <dbReference type="ARBA" id="ARBA00068548"/>
    </source>
</evidence>
<dbReference type="GO" id="GO:0006605">
    <property type="term" value="P:protein targeting"/>
    <property type="evidence" value="ECO:0007669"/>
    <property type="project" value="InterPro"/>
</dbReference>
<keyword evidence="4 16" id="KW-0812">Transmembrane</keyword>
<evidence type="ECO:0000256" key="3">
    <source>
        <dbReference type="ARBA" id="ARBA00022448"/>
    </source>
</evidence>
<keyword evidence="5 14" id="KW-1000">Mitochondrion outer membrane</keyword>
<dbReference type="GO" id="GO:0008320">
    <property type="term" value="F:protein transmembrane transporter activity"/>
    <property type="evidence" value="ECO:0007669"/>
    <property type="project" value="TreeGrafter"/>
</dbReference>
<reference evidence="17" key="1">
    <citation type="journal article" date="2022" name="IScience">
        <title>Evolution of zygomycete secretomes and the origins of terrestrial fungal ecologies.</title>
        <authorList>
            <person name="Chang Y."/>
            <person name="Wang Y."/>
            <person name="Mondo S."/>
            <person name="Ahrendt S."/>
            <person name="Andreopoulos W."/>
            <person name="Barry K."/>
            <person name="Beard J."/>
            <person name="Benny G.L."/>
            <person name="Blankenship S."/>
            <person name="Bonito G."/>
            <person name="Cuomo C."/>
            <person name="Desiro A."/>
            <person name="Gervers K.A."/>
            <person name="Hundley H."/>
            <person name="Kuo A."/>
            <person name="LaButti K."/>
            <person name="Lang B.F."/>
            <person name="Lipzen A."/>
            <person name="O'Donnell K."/>
            <person name="Pangilinan J."/>
            <person name="Reynolds N."/>
            <person name="Sandor L."/>
            <person name="Smith M.E."/>
            <person name="Tsang A."/>
            <person name="Grigoriev I.V."/>
            <person name="Stajich J.E."/>
            <person name="Spatafora J.W."/>
        </authorList>
    </citation>
    <scope>NUCLEOTIDE SEQUENCE</scope>
    <source>
        <strain evidence="17">RSA 2281</strain>
    </source>
</reference>
<evidence type="ECO:0000256" key="1">
    <source>
        <dbReference type="ARBA" id="ARBA00004572"/>
    </source>
</evidence>
<dbReference type="PANTHER" id="PTHR12430:SF0">
    <property type="entry name" value="TRANSLOCASE OF OUTER MITOCHONDRIAL MEMBRANE 20"/>
    <property type="match status" value="1"/>
</dbReference>
<keyword evidence="7 16" id="KW-1133">Transmembrane helix</keyword>
<organism evidence="17 18">
    <name type="scientific">Phascolomyces articulosus</name>
    <dbReference type="NCBI Taxonomy" id="60185"/>
    <lineage>
        <taxon>Eukaryota</taxon>
        <taxon>Fungi</taxon>
        <taxon>Fungi incertae sedis</taxon>
        <taxon>Mucoromycota</taxon>
        <taxon>Mucoromycotina</taxon>
        <taxon>Mucoromycetes</taxon>
        <taxon>Mucorales</taxon>
        <taxon>Lichtheimiaceae</taxon>
        <taxon>Phascolomyces</taxon>
    </lineage>
</organism>
<dbReference type="InterPro" id="IPR002056">
    <property type="entry name" value="MAS20"/>
</dbReference>
<evidence type="ECO:0000256" key="5">
    <source>
        <dbReference type="ARBA" id="ARBA00022787"/>
    </source>
</evidence>
<dbReference type="Proteomes" id="UP001209540">
    <property type="component" value="Unassembled WGS sequence"/>
</dbReference>
<evidence type="ECO:0000256" key="16">
    <source>
        <dbReference type="SAM" id="Phobius"/>
    </source>
</evidence>
<evidence type="ECO:0000313" key="18">
    <source>
        <dbReference type="Proteomes" id="UP001209540"/>
    </source>
</evidence>
<feature type="compositionally biased region" description="Low complexity" evidence="15">
    <location>
        <begin position="156"/>
        <end position="172"/>
    </location>
</feature>
<keyword evidence="8 14" id="KW-0496">Mitochondrion</keyword>
<evidence type="ECO:0000256" key="9">
    <source>
        <dbReference type="ARBA" id="ARBA00023136"/>
    </source>
</evidence>
<evidence type="ECO:0000256" key="14">
    <source>
        <dbReference type="PIRNR" id="PIRNR037707"/>
    </source>
</evidence>
<dbReference type="AlphaFoldDB" id="A0AAD5KZE3"/>
<comment type="caution">
    <text evidence="17">The sequence shown here is derived from an EMBL/GenBank/DDBJ whole genome shotgun (WGS) entry which is preliminary data.</text>
</comment>
<name>A0AAD5KZE3_9FUNG</name>
<feature type="transmembrane region" description="Helical" evidence="16">
    <location>
        <begin position="6"/>
        <end position="25"/>
    </location>
</feature>
<dbReference type="PRINTS" id="PR00351">
    <property type="entry name" value="OM20RECEPTOR"/>
</dbReference>
<evidence type="ECO:0000313" key="17">
    <source>
        <dbReference type="EMBL" id="KAI9278507.1"/>
    </source>
</evidence>
<dbReference type="GO" id="GO:0030150">
    <property type="term" value="P:protein import into mitochondrial matrix"/>
    <property type="evidence" value="ECO:0007669"/>
    <property type="project" value="TreeGrafter"/>
</dbReference>
<evidence type="ECO:0000256" key="13">
    <source>
        <dbReference type="ARBA" id="ARBA00080405"/>
    </source>
</evidence>
<keyword evidence="18" id="KW-1185">Reference proteome</keyword>
<evidence type="ECO:0000256" key="12">
    <source>
        <dbReference type="ARBA" id="ARBA00073975"/>
    </source>
</evidence>
<dbReference type="FunFam" id="1.20.960.10:FF:000002">
    <property type="entry name" value="Mitochondrial import receptor subunit TOM20"/>
    <property type="match status" value="1"/>
</dbReference>
<keyword evidence="9 14" id="KW-0472">Membrane</keyword>
<keyword evidence="6" id="KW-0653">Protein transport</keyword>
<dbReference type="GO" id="GO:0005742">
    <property type="term" value="C:mitochondrial outer membrane translocase complex"/>
    <property type="evidence" value="ECO:0007669"/>
    <property type="project" value="UniProtKB-UniRule"/>
</dbReference>
<evidence type="ECO:0000256" key="8">
    <source>
        <dbReference type="ARBA" id="ARBA00023128"/>
    </source>
</evidence>
<evidence type="ECO:0000256" key="2">
    <source>
        <dbReference type="ARBA" id="ARBA00005792"/>
    </source>
</evidence>
<evidence type="ECO:0000256" key="15">
    <source>
        <dbReference type="SAM" id="MobiDB-lite"/>
    </source>
</evidence>
<dbReference type="Gene3D" id="1.20.960.10">
    <property type="entry name" value="Mitochondrial outer membrane translocase complex, subunit Tom20 domain"/>
    <property type="match status" value="1"/>
</dbReference>
<comment type="similarity">
    <text evidence="2 14">Belongs to the Tom20 family.</text>
</comment>
<proteinExistence type="inferred from homology"/>
<dbReference type="EMBL" id="JAIXMP010000001">
    <property type="protein sequence ID" value="KAI9278507.1"/>
    <property type="molecule type" value="Genomic_DNA"/>
</dbReference>
<gene>
    <name evidence="17" type="ORF">BDA99DRAFT_567217</name>
</gene>
<reference evidence="17" key="2">
    <citation type="submission" date="2023-02" db="EMBL/GenBank/DDBJ databases">
        <authorList>
            <consortium name="DOE Joint Genome Institute"/>
            <person name="Mondo S.J."/>
            <person name="Chang Y."/>
            <person name="Wang Y."/>
            <person name="Ahrendt S."/>
            <person name="Andreopoulos W."/>
            <person name="Barry K."/>
            <person name="Beard J."/>
            <person name="Benny G.L."/>
            <person name="Blankenship S."/>
            <person name="Bonito G."/>
            <person name="Cuomo C."/>
            <person name="Desiro A."/>
            <person name="Gervers K.A."/>
            <person name="Hundley H."/>
            <person name="Kuo A."/>
            <person name="LaButti K."/>
            <person name="Lang B.F."/>
            <person name="Lipzen A."/>
            <person name="O'Donnell K."/>
            <person name="Pangilinan J."/>
            <person name="Reynolds N."/>
            <person name="Sandor L."/>
            <person name="Smith M.W."/>
            <person name="Tsang A."/>
            <person name="Grigoriev I.V."/>
            <person name="Stajich J.E."/>
            <person name="Spatafora J.W."/>
        </authorList>
    </citation>
    <scope>NUCLEOTIDE SEQUENCE</scope>
    <source>
        <strain evidence="17">RSA 2281</strain>
    </source>
</reference>
<dbReference type="Pfam" id="PF02064">
    <property type="entry name" value="MAS20"/>
    <property type="match status" value="1"/>
</dbReference>
<evidence type="ECO:0000256" key="7">
    <source>
        <dbReference type="ARBA" id="ARBA00022989"/>
    </source>
</evidence>
<dbReference type="GO" id="GO:0030943">
    <property type="term" value="F:mitochondrion targeting sequence binding"/>
    <property type="evidence" value="ECO:0007669"/>
    <property type="project" value="TreeGrafter"/>
</dbReference>
<keyword evidence="3" id="KW-0813">Transport</keyword>
<evidence type="ECO:0000256" key="6">
    <source>
        <dbReference type="ARBA" id="ARBA00022927"/>
    </source>
</evidence>
<dbReference type="InterPro" id="IPR023392">
    <property type="entry name" value="Tom20_dom_sf"/>
</dbReference>
<accession>A0AAD5KZE3</accession>
<dbReference type="PIRSF" id="PIRSF037707">
    <property type="entry name" value="MAS20_rcpt"/>
    <property type="match status" value="1"/>
</dbReference>
<dbReference type="PANTHER" id="PTHR12430">
    <property type="entry name" value="MITOCHONDRIAL IMPORT RECEPTOR SUBUNIT TOM20"/>
    <property type="match status" value="1"/>
</dbReference>
<feature type="region of interest" description="Disordered" evidence="15">
    <location>
        <begin position="156"/>
        <end position="181"/>
    </location>
</feature>
<dbReference type="GO" id="GO:0006886">
    <property type="term" value="P:intracellular protein transport"/>
    <property type="evidence" value="ECO:0007669"/>
    <property type="project" value="InterPro"/>
</dbReference>
<dbReference type="GO" id="GO:0016031">
    <property type="term" value="P:tRNA import into mitochondrion"/>
    <property type="evidence" value="ECO:0007669"/>
    <property type="project" value="TreeGrafter"/>
</dbReference>
<evidence type="ECO:0000256" key="10">
    <source>
        <dbReference type="ARBA" id="ARBA00042705"/>
    </source>
</evidence>